<dbReference type="RefSeq" id="WP_245900470.1">
    <property type="nucleotide sequence ID" value="NZ_PVNH01000002.1"/>
</dbReference>
<gene>
    <name evidence="2" type="ORF">B0I33_102667</name>
</gene>
<dbReference type="Proteomes" id="UP000238362">
    <property type="component" value="Unassembled WGS sequence"/>
</dbReference>
<proteinExistence type="predicted"/>
<protein>
    <recommendedName>
        <fullName evidence="4">Lipoprotein</fullName>
    </recommendedName>
</protein>
<keyword evidence="3" id="KW-1185">Reference proteome</keyword>
<keyword evidence="1" id="KW-0732">Signal</keyword>
<evidence type="ECO:0000313" key="2">
    <source>
        <dbReference type="EMBL" id="PRX50543.1"/>
    </source>
</evidence>
<sequence>MRPRMTVLAAVLTAFGLVLAGCGQQARVTPGTAPESDARGPGLTAGEAQRQQAATSWADGYCGAVSQLVSSLSRMPTVDASTPQRASRTSSELLGVLIEGLQSTLRQLDGLGPAPVPGADGVRAKAVRTYTGIRDRALAAKRSLDSATTTEASRAAIGSAQGPLEEVGRINLLEGFDALADLKTASLRAPACRQLTEDTAVPRFDPGAAPGN</sequence>
<evidence type="ECO:0008006" key="4">
    <source>
        <dbReference type="Google" id="ProtNLM"/>
    </source>
</evidence>
<comment type="caution">
    <text evidence="2">The sequence shown here is derived from an EMBL/GenBank/DDBJ whole genome shotgun (WGS) entry which is preliminary data.</text>
</comment>
<feature type="signal peptide" evidence="1">
    <location>
        <begin position="1"/>
        <end position="20"/>
    </location>
</feature>
<reference evidence="2 3" key="1">
    <citation type="submission" date="2018-03" db="EMBL/GenBank/DDBJ databases">
        <title>Genomic Encyclopedia of Type Strains, Phase III (KMG-III): the genomes of soil and plant-associated and newly described type strains.</title>
        <authorList>
            <person name="Whitman W."/>
        </authorList>
    </citation>
    <scope>NUCLEOTIDE SEQUENCE [LARGE SCALE GENOMIC DNA]</scope>
    <source>
        <strain evidence="2 3">CGMCC 4.7125</strain>
    </source>
</reference>
<evidence type="ECO:0000313" key="3">
    <source>
        <dbReference type="Proteomes" id="UP000238362"/>
    </source>
</evidence>
<feature type="chain" id="PRO_5039179198" description="Lipoprotein" evidence="1">
    <location>
        <begin position="21"/>
        <end position="212"/>
    </location>
</feature>
<accession>A0A2T0M1U1</accession>
<evidence type="ECO:0000256" key="1">
    <source>
        <dbReference type="SAM" id="SignalP"/>
    </source>
</evidence>
<name>A0A2T0M1U1_9PSEU</name>
<dbReference type="AlphaFoldDB" id="A0A2T0M1U1"/>
<dbReference type="EMBL" id="PVNH01000002">
    <property type="protein sequence ID" value="PRX50543.1"/>
    <property type="molecule type" value="Genomic_DNA"/>
</dbReference>
<organism evidence="2 3">
    <name type="scientific">Prauserella shujinwangii</name>
    <dbReference type="NCBI Taxonomy" id="1453103"/>
    <lineage>
        <taxon>Bacteria</taxon>
        <taxon>Bacillati</taxon>
        <taxon>Actinomycetota</taxon>
        <taxon>Actinomycetes</taxon>
        <taxon>Pseudonocardiales</taxon>
        <taxon>Pseudonocardiaceae</taxon>
        <taxon>Prauserella</taxon>
    </lineage>
</organism>
<dbReference type="PROSITE" id="PS51257">
    <property type="entry name" value="PROKAR_LIPOPROTEIN"/>
    <property type="match status" value="1"/>
</dbReference>